<comment type="caution">
    <text evidence="2">The sequence shown here is derived from an EMBL/GenBank/DDBJ whole genome shotgun (WGS) entry which is preliminary data.</text>
</comment>
<proteinExistence type="predicted"/>
<protein>
    <recommendedName>
        <fullName evidence="1">YjeF N-terminal domain-containing protein</fullName>
    </recommendedName>
</protein>
<organism evidence="2">
    <name type="scientific">marine sediment metagenome</name>
    <dbReference type="NCBI Taxonomy" id="412755"/>
    <lineage>
        <taxon>unclassified sequences</taxon>
        <taxon>metagenomes</taxon>
        <taxon>ecological metagenomes</taxon>
    </lineage>
</organism>
<accession>X1NSA3</accession>
<dbReference type="SUPFAM" id="SSF64153">
    <property type="entry name" value="YjeF N-terminal domain-like"/>
    <property type="match status" value="1"/>
</dbReference>
<dbReference type="InterPro" id="IPR036652">
    <property type="entry name" value="YjeF_N_dom_sf"/>
</dbReference>
<dbReference type="Gene3D" id="3.40.50.10260">
    <property type="entry name" value="YjeF N-terminal domain"/>
    <property type="match status" value="1"/>
</dbReference>
<sequence>MKVSTVDEMGNLDKSATEEFGISQELLMENAGQAVYFVILKEFGIKNKKFAVFCGGGNNGGDGFVVARKIHSNGGEAKVFLLDEETKFKGIAKGNFEIVSK</sequence>
<evidence type="ECO:0000313" key="2">
    <source>
        <dbReference type="EMBL" id="GAI29685.1"/>
    </source>
</evidence>
<evidence type="ECO:0000259" key="1">
    <source>
        <dbReference type="PROSITE" id="PS51385"/>
    </source>
</evidence>
<name>X1NSA3_9ZZZZ</name>
<dbReference type="AlphaFoldDB" id="X1NSA3"/>
<feature type="non-terminal residue" evidence="2">
    <location>
        <position position="101"/>
    </location>
</feature>
<dbReference type="EMBL" id="BARV01017994">
    <property type="protein sequence ID" value="GAI29685.1"/>
    <property type="molecule type" value="Genomic_DNA"/>
</dbReference>
<dbReference type="Pfam" id="PF03853">
    <property type="entry name" value="YjeF_N"/>
    <property type="match status" value="1"/>
</dbReference>
<gene>
    <name evidence="2" type="ORF">S06H3_30543</name>
</gene>
<dbReference type="PROSITE" id="PS51385">
    <property type="entry name" value="YJEF_N"/>
    <property type="match status" value="1"/>
</dbReference>
<dbReference type="InterPro" id="IPR004443">
    <property type="entry name" value="YjeF_N_dom"/>
</dbReference>
<feature type="domain" description="YjeF N-terminal" evidence="1">
    <location>
        <begin position="9"/>
        <end position="101"/>
    </location>
</feature>
<reference evidence="2" key="1">
    <citation type="journal article" date="2014" name="Front. Microbiol.">
        <title>High frequency of phylogenetically diverse reductive dehalogenase-homologous genes in deep subseafloor sedimentary metagenomes.</title>
        <authorList>
            <person name="Kawai M."/>
            <person name="Futagami T."/>
            <person name="Toyoda A."/>
            <person name="Takaki Y."/>
            <person name="Nishi S."/>
            <person name="Hori S."/>
            <person name="Arai W."/>
            <person name="Tsubouchi T."/>
            <person name="Morono Y."/>
            <person name="Uchiyama I."/>
            <person name="Ito T."/>
            <person name="Fujiyama A."/>
            <person name="Inagaki F."/>
            <person name="Takami H."/>
        </authorList>
    </citation>
    <scope>NUCLEOTIDE SEQUENCE</scope>
    <source>
        <strain evidence="2">Expedition CK06-06</strain>
    </source>
</reference>